<dbReference type="RefSeq" id="WP_157123803.1">
    <property type="nucleotide sequence ID" value="NZ_LT840185.1"/>
</dbReference>
<feature type="region of interest" description="Disordered" evidence="1">
    <location>
        <begin position="92"/>
        <end position="132"/>
    </location>
</feature>
<feature type="signal peptide" evidence="2">
    <location>
        <begin position="1"/>
        <end position="22"/>
    </location>
</feature>
<accession>A0A1X7GSS3</accession>
<evidence type="ECO:0008006" key="5">
    <source>
        <dbReference type="Google" id="ProtNLM"/>
    </source>
</evidence>
<dbReference type="STRING" id="941907.SAMN06295910_2201"/>
<dbReference type="EMBL" id="LT840185">
    <property type="protein sequence ID" value="SMF74030.1"/>
    <property type="molecule type" value="Genomic_DNA"/>
</dbReference>
<sequence length="132" mass="13998">MKRALFLTLAALPLALPGAALAQPAAAPDDNIRYVTVYGADPCPPSTGDEITVCARRPDNERYRIPEDLRTMSGPESESWASRSQALEYVGASGPQSCSPVGPGGASGCLEQMIDNARAERRQQQEGAPQPD</sequence>
<evidence type="ECO:0000256" key="1">
    <source>
        <dbReference type="SAM" id="MobiDB-lite"/>
    </source>
</evidence>
<evidence type="ECO:0000313" key="3">
    <source>
        <dbReference type="EMBL" id="SMF74030.1"/>
    </source>
</evidence>
<feature type="chain" id="PRO_5012733509" description="Secreted protein" evidence="2">
    <location>
        <begin position="23"/>
        <end position="132"/>
    </location>
</feature>
<dbReference type="AlphaFoldDB" id="A0A1X7GSS3"/>
<reference evidence="4" key="1">
    <citation type="submission" date="2017-04" db="EMBL/GenBank/DDBJ databases">
        <authorList>
            <person name="Varghese N."/>
            <person name="Submissions S."/>
        </authorList>
    </citation>
    <scope>NUCLEOTIDE SEQUENCE [LARGE SCALE GENOMIC DNA]</scope>
    <source>
        <strain evidence="4">Dd16</strain>
    </source>
</reference>
<protein>
    <recommendedName>
        <fullName evidence="5">Secreted protein</fullName>
    </recommendedName>
</protein>
<dbReference type="Proteomes" id="UP000192934">
    <property type="component" value="Chromosome I"/>
</dbReference>
<evidence type="ECO:0000313" key="4">
    <source>
        <dbReference type="Proteomes" id="UP000192934"/>
    </source>
</evidence>
<dbReference type="OrthoDB" id="7391233at2"/>
<keyword evidence="2" id="KW-0732">Signal</keyword>
<proteinExistence type="predicted"/>
<keyword evidence="4" id="KW-1185">Reference proteome</keyword>
<organism evidence="3 4">
    <name type="scientific">Allosphingosinicella indica</name>
    <dbReference type="NCBI Taxonomy" id="941907"/>
    <lineage>
        <taxon>Bacteria</taxon>
        <taxon>Pseudomonadati</taxon>
        <taxon>Pseudomonadota</taxon>
        <taxon>Alphaproteobacteria</taxon>
        <taxon>Sphingomonadales</taxon>
        <taxon>Sphingomonadaceae</taxon>
        <taxon>Allosphingosinicella</taxon>
    </lineage>
</organism>
<name>A0A1X7GSS3_9SPHN</name>
<evidence type="ECO:0000256" key="2">
    <source>
        <dbReference type="SAM" id="SignalP"/>
    </source>
</evidence>
<gene>
    <name evidence="3" type="ORF">SAMN06295910_2201</name>
</gene>